<dbReference type="GO" id="GO:0008168">
    <property type="term" value="F:methyltransferase activity"/>
    <property type="evidence" value="ECO:0007669"/>
    <property type="project" value="UniProtKB-KW"/>
</dbReference>
<organism evidence="5 6">
    <name type="scientific">Sulfuricurvum kujiense (strain ATCC BAA-921 / DSM 16994 / JCM 11577 / YK-1)</name>
    <dbReference type="NCBI Taxonomy" id="709032"/>
    <lineage>
        <taxon>Bacteria</taxon>
        <taxon>Pseudomonadati</taxon>
        <taxon>Campylobacterota</taxon>
        <taxon>Epsilonproteobacteria</taxon>
        <taxon>Campylobacterales</taxon>
        <taxon>Sulfurimonadaceae</taxon>
        <taxon>Sulfuricurvum</taxon>
    </lineage>
</organism>
<proteinExistence type="predicted"/>
<dbReference type="Pfam" id="PF10672">
    <property type="entry name" value="Methyltrans_SAM"/>
    <property type="match status" value="1"/>
</dbReference>
<evidence type="ECO:0000256" key="2">
    <source>
        <dbReference type="ARBA" id="ARBA00022679"/>
    </source>
</evidence>
<sequence length="306" mass="34940">MHMSLGDLKELLVSNSHGINEEYTRIFHGRGNTYEGYRFLTVDSVDKVLFAVLFEPCDEEDAIVSILRDFFCAEGKWEALVVQQRYLPSSPSSVIEGEFPNETYAIENGLKYRINFLNAQNIGFFPDMKLGREFVRDHAQGKKVLNLFSYTCSFSVAAISGGAVSVVNVDMNKNVLSVGRENHRLNALDTKKVEFMPYNILKSWSRIRKEGPYDLIIIDPPSFQKGSFAATSDYEKIIRRLHEFAAEECIVLSALNAPELNSGFIKTLFCDNAPEFRYVERLKNLDSFPEKEEERSLKNLVFKKEP</sequence>
<dbReference type="Proteomes" id="UP000008721">
    <property type="component" value="Chromosome"/>
</dbReference>
<name>E4U199_SULKY</name>
<feature type="domain" description="S-adenosylmethionine-dependent methyltransferase" evidence="4">
    <location>
        <begin position="25"/>
        <end position="303"/>
    </location>
</feature>
<keyword evidence="3" id="KW-0949">S-adenosyl-L-methionine</keyword>
<dbReference type="PANTHER" id="PTHR43042:SF3">
    <property type="entry name" value="RIBOSOMAL RNA LARGE SUBUNIT METHYLTRANSFERASE YWBD-RELATED"/>
    <property type="match status" value="1"/>
</dbReference>
<dbReference type="EMBL" id="CP002355">
    <property type="protein sequence ID" value="ADR34436.1"/>
    <property type="molecule type" value="Genomic_DNA"/>
</dbReference>
<dbReference type="PANTHER" id="PTHR43042">
    <property type="entry name" value="SAM-DEPENDENT METHYLTRANSFERASE"/>
    <property type="match status" value="1"/>
</dbReference>
<evidence type="ECO:0000313" key="5">
    <source>
        <dbReference type="EMBL" id="ADR34436.1"/>
    </source>
</evidence>
<evidence type="ECO:0000313" key="6">
    <source>
        <dbReference type="Proteomes" id="UP000008721"/>
    </source>
</evidence>
<dbReference type="KEGG" id="sku:Sulku_1775"/>
<accession>E4U199</accession>
<dbReference type="InterPro" id="IPR019614">
    <property type="entry name" value="SAM-dep_methyl-trfase"/>
</dbReference>
<evidence type="ECO:0000256" key="3">
    <source>
        <dbReference type="ARBA" id="ARBA00022691"/>
    </source>
</evidence>
<dbReference type="Gene3D" id="3.40.50.150">
    <property type="entry name" value="Vaccinia Virus protein VP39"/>
    <property type="match status" value="1"/>
</dbReference>
<keyword evidence="2" id="KW-0808">Transferase</keyword>
<protein>
    <submittedName>
        <fullName evidence="5">S-adenosylmethionine-dependentmethyltransferase</fullName>
    </submittedName>
</protein>
<dbReference type="GO" id="GO:0032259">
    <property type="term" value="P:methylation"/>
    <property type="evidence" value="ECO:0007669"/>
    <property type="project" value="UniProtKB-KW"/>
</dbReference>
<dbReference type="eggNOG" id="COG1092">
    <property type="taxonomic scope" value="Bacteria"/>
</dbReference>
<reference evidence="5 6" key="1">
    <citation type="journal article" date="2012" name="Stand. Genomic Sci.">
        <title>Complete genome sequence of the sulfur compounds oxidizing chemolithoautotroph Sulfuricurvum kujiense type strain (YK-1(T)).</title>
        <authorList>
            <person name="Han C."/>
            <person name="Kotsyurbenko O."/>
            <person name="Chertkov O."/>
            <person name="Held B."/>
            <person name="Lapidus A."/>
            <person name="Nolan M."/>
            <person name="Lucas S."/>
            <person name="Hammon N."/>
            <person name="Deshpande S."/>
            <person name="Cheng J.F."/>
            <person name="Tapia R."/>
            <person name="Goodwin L.A."/>
            <person name="Pitluck S."/>
            <person name="Liolios K."/>
            <person name="Pagani I."/>
            <person name="Ivanova N."/>
            <person name="Mavromatis K."/>
            <person name="Mikhailova N."/>
            <person name="Pati A."/>
            <person name="Chen A."/>
            <person name="Palaniappan K."/>
            <person name="Land M."/>
            <person name="Hauser L."/>
            <person name="Chang Y.J."/>
            <person name="Jeffries C.D."/>
            <person name="Brambilla E.M."/>
            <person name="Rohde M."/>
            <person name="Spring S."/>
            <person name="Sikorski J."/>
            <person name="Goker M."/>
            <person name="Woyke T."/>
            <person name="Bristow J."/>
            <person name="Eisen J.A."/>
            <person name="Markowitz V."/>
            <person name="Hugenholtz P."/>
            <person name="Kyrpides N.C."/>
            <person name="Klenk H.P."/>
            <person name="Detter J.C."/>
        </authorList>
    </citation>
    <scope>NUCLEOTIDE SEQUENCE [LARGE SCALE GENOMIC DNA]</scope>
    <source>
        <strain evidence="6">ATCC BAA-921 / DSM 16994 / JCM 11577 / YK-1</strain>
    </source>
</reference>
<dbReference type="AlphaFoldDB" id="E4U199"/>
<keyword evidence="6" id="KW-1185">Reference proteome</keyword>
<dbReference type="SUPFAM" id="SSF53335">
    <property type="entry name" value="S-adenosyl-L-methionine-dependent methyltransferases"/>
    <property type="match status" value="1"/>
</dbReference>
<keyword evidence="1" id="KW-0489">Methyltransferase</keyword>
<evidence type="ECO:0000256" key="1">
    <source>
        <dbReference type="ARBA" id="ARBA00022603"/>
    </source>
</evidence>
<evidence type="ECO:0000259" key="4">
    <source>
        <dbReference type="Pfam" id="PF10672"/>
    </source>
</evidence>
<dbReference type="HOGENOM" id="CLU_014042_1_0_7"/>
<dbReference type="STRING" id="709032.Sulku_1775"/>
<gene>
    <name evidence="5" type="ordered locus">Sulku_1775</name>
</gene>
<dbReference type="InterPro" id="IPR029063">
    <property type="entry name" value="SAM-dependent_MTases_sf"/>
</dbReference>